<evidence type="ECO:0000313" key="2">
    <source>
        <dbReference type="Proteomes" id="UP000034508"/>
    </source>
</evidence>
<gene>
    <name evidence="1" type="ORF">US31_C0010G0011</name>
</gene>
<accession>A0A0G0FK72</accession>
<dbReference type="PANTHER" id="PTHR34849">
    <property type="entry name" value="SSL5025 PROTEIN"/>
    <property type="match status" value="1"/>
</dbReference>
<dbReference type="Pfam" id="PF04255">
    <property type="entry name" value="DUF433"/>
    <property type="match status" value="1"/>
</dbReference>
<name>A0A0G0FK72_9BACT</name>
<evidence type="ECO:0000313" key="1">
    <source>
        <dbReference type="EMBL" id="KKQ18087.1"/>
    </source>
</evidence>
<dbReference type="SUPFAM" id="SSF46689">
    <property type="entry name" value="Homeodomain-like"/>
    <property type="match status" value="1"/>
</dbReference>
<dbReference type="EMBL" id="LBSM01000010">
    <property type="protein sequence ID" value="KKQ18087.1"/>
    <property type="molecule type" value="Genomic_DNA"/>
</dbReference>
<dbReference type="AlphaFoldDB" id="A0A0G0FK72"/>
<dbReference type="InterPro" id="IPR036388">
    <property type="entry name" value="WH-like_DNA-bd_sf"/>
</dbReference>
<dbReference type="Proteomes" id="UP000034508">
    <property type="component" value="Unassembled WGS sequence"/>
</dbReference>
<reference evidence="1 2" key="1">
    <citation type="journal article" date="2015" name="Nature">
        <title>rRNA introns, odd ribosomes, and small enigmatic genomes across a large radiation of phyla.</title>
        <authorList>
            <person name="Brown C.T."/>
            <person name="Hug L.A."/>
            <person name="Thomas B.C."/>
            <person name="Sharon I."/>
            <person name="Castelle C.J."/>
            <person name="Singh A."/>
            <person name="Wilkins M.J."/>
            <person name="Williams K.H."/>
            <person name="Banfield J.F."/>
        </authorList>
    </citation>
    <scope>NUCLEOTIDE SEQUENCE [LARGE SCALE GENOMIC DNA]</scope>
</reference>
<organism evidence="1 2">
    <name type="scientific">Berkelbacteria bacterium GW2011_GWA1_36_9</name>
    <dbReference type="NCBI Taxonomy" id="1618331"/>
    <lineage>
        <taxon>Bacteria</taxon>
        <taxon>Candidatus Berkelbacteria</taxon>
    </lineage>
</organism>
<dbReference type="InterPro" id="IPR007367">
    <property type="entry name" value="DUF433"/>
</dbReference>
<dbReference type="InterPro" id="IPR009057">
    <property type="entry name" value="Homeodomain-like_sf"/>
</dbReference>
<dbReference type="Gene3D" id="1.10.10.10">
    <property type="entry name" value="Winged helix-like DNA-binding domain superfamily/Winged helix DNA-binding domain"/>
    <property type="match status" value="1"/>
</dbReference>
<comment type="caution">
    <text evidence="1">The sequence shown here is derived from an EMBL/GenBank/DDBJ whole genome shotgun (WGS) entry which is preliminary data.</text>
</comment>
<evidence type="ECO:0008006" key="3">
    <source>
        <dbReference type="Google" id="ProtNLM"/>
    </source>
</evidence>
<sequence>MVAIVQTKDILGGKPRINGTRLSIDVISGYIACGYGVKEIQRDYPHLSKDEISAALKYLEDNAVRGRKTLESENK</sequence>
<dbReference type="PANTHER" id="PTHR34849:SF3">
    <property type="entry name" value="SSR2962 PROTEIN"/>
    <property type="match status" value="1"/>
</dbReference>
<protein>
    <recommendedName>
        <fullName evidence="3">DUF433 domain-containing protein</fullName>
    </recommendedName>
</protein>
<proteinExistence type="predicted"/>